<dbReference type="EMBL" id="MBFU01000494">
    <property type="protein sequence ID" value="PVZ98953.1"/>
    <property type="molecule type" value="Genomic_DNA"/>
</dbReference>
<proteinExistence type="predicted"/>
<name>A0A2U1J1P2_SMIAN</name>
<reference evidence="1 2" key="1">
    <citation type="journal article" date="2018" name="MBio">
        <title>Comparative Genomics Reveals the Core Gene Toolbox for the Fungus-Insect Symbiosis.</title>
        <authorList>
            <person name="Wang Y."/>
            <person name="Stata M."/>
            <person name="Wang W."/>
            <person name="Stajich J.E."/>
            <person name="White M.M."/>
            <person name="Moncalvo J.M."/>
        </authorList>
    </citation>
    <scope>NUCLEOTIDE SEQUENCE [LARGE SCALE GENOMIC DNA]</scope>
    <source>
        <strain evidence="1 2">AUS-126-30</strain>
    </source>
</reference>
<evidence type="ECO:0000313" key="1">
    <source>
        <dbReference type="EMBL" id="PVZ98953.1"/>
    </source>
</evidence>
<sequence>MGFINYIIEIKTKASENNKKYIRLLEYMKPFGISEHDLEPWIIPKHGSFFLSQCCINANFSTLDIGEYLGEITTTMCVIQNNLYSTACKELLEKLNKHEKQEAELPDGYLSQINMTILNLTKGLQIKRSIVIDTNFDIEDFVIENPLVFNLSSLTKNYTVSESDLGPRICPENNIFVKTTRKQKICFEDSFFKTRKRLPTHHWALVQEVILSYAIVYDTSLSGNDTNQK</sequence>
<keyword evidence="2" id="KW-1185">Reference proteome</keyword>
<protein>
    <submittedName>
        <fullName evidence="1">Uncharacterized protein</fullName>
    </submittedName>
</protein>
<gene>
    <name evidence="1" type="ORF">BB558_005045</name>
</gene>
<dbReference type="AlphaFoldDB" id="A0A2U1J1P2"/>
<dbReference type="Proteomes" id="UP000245591">
    <property type="component" value="Unassembled WGS sequence"/>
</dbReference>
<accession>A0A2U1J1P2</accession>
<comment type="caution">
    <text evidence="1">The sequence shown here is derived from an EMBL/GenBank/DDBJ whole genome shotgun (WGS) entry which is preliminary data.</text>
</comment>
<organism evidence="1 2">
    <name type="scientific">Smittium angustum</name>
    <dbReference type="NCBI Taxonomy" id="133377"/>
    <lineage>
        <taxon>Eukaryota</taxon>
        <taxon>Fungi</taxon>
        <taxon>Fungi incertae sedis</taxon>
        <taxon>Zoopagomycota</taxon>
        <taxon>Kickxellomycotina</taxon>
        <taxon>Harpellomycetes</taxon>
        <taxon>Harpellales</taxon>
        <taxon>Legeriomycetaceae</taxon>
        <taxon>Smittium</taxon>
    </lineage>
</organism>
<evidence type="ECO:0000313" key="2">
    <source>
        <dbReference type="Proteomes" id="UP000245591"/>
    </source>
</evidence>